<comment type="similarity">
    <text evidence="1 8">Belongs to the inositol phosphokinase (IPK) family.</text>
</comment>
<proteinExistence type="inferred from homology"/>
<dbReference type="PANTHER" id="PTHR12400">
    <property type="entry name" value="INOSITOL POLYPHOSPHATE KINASE"/>
    <property type="match status" value="1"/>
</dbReference>
<name>A0A482X875_LAOST</name>
<dbReference type="Gene3D" id="3.30.470.160">
    <property type="entry name" value="Inositol polyphosphate kinase"/>
    <property type="match status" value="1"/>
</dbReference>
<dbReference type="GO" id="GO:0005634">
    <property type="term" value="C:nucleus"/>
    <property type="evidence" value="ECO:0007669"/>
    <property type="project" value="TreeGrafter"/>
</dbReference>
<evidence type="ECO:0000256" key="1">
    <source>
        <dbReference type="ARBA" id="ARBA00007374"/>
    </source>
</evidence>
<comment type="caution">
    <text evidence="9">The sequence shown here is derived from an EMBL/GenBank/DDBJ whole genome shotgun (WGS) entry which is preliminary data.</text>
</comment>
<accession>A0A482X875</accession>
<keyword evidence="3" id="KW-0547">Nucleotide-binding</keyword>
<evidence type="ECO:0000313" key="9">
    <source>
        <dbReference type="EMBL" id="RZF41660.1"/>
    </source>
</evidence>
<dbReference type="AlphaFoldDB" id="A0A482X875"/>
<evidence type="ECO:0000256" key="7">
    <source>
        <dbReference type="ARBA" id="ARBA00036525"/>
    </source>
</evidence>
<dbReference type="PANTHER" id="PTHR12400:SF51">
    <property type="entry name" value="INOSITOL POLYPHOSPHATE MULTIKINASE"/>
    <property type="match status" value="1"/>
</dbReference>
<evidence type="ECO:0000313" key="10">
    <source>
        <dbReference type="Proteomes" id="UP000291343"/>
    </source>
</evidence>
<comment type="catalytic activity">
    <reaction evidence="6">
        <text>1D-myo-inositol 1,4,5-trisphosphate + 2 ATP = 1D-myo-inositol 1,3,4,5,6-pentakisphosphate + 2 ADP + 2 H(+)</text>
        <dbReference type="Rhea" id="RHEA:32359"/>
        <dbReference type="ChEBI" id="CHEBI:15378"/>
        <dbReference type="ChEBI" id="CHEBI:30616"/>
        <dbReference type="ChEBI" id="CHEBI:57733"/>
        <dbReference type="ChEBI" id="CHEBI:203600"/>
        <dbReference type="ChEBI" id="CHEBI:456216"/>
        <dbReference type="EC" id="2.7.1.151"/>
    </reaction>
</comment>
<evidence type="ECO:0000256" key="6">
    <source>
        <dbReference type="ARBA" id="ARBA00036164"/>
    </source>
</evidence>
<dbReference type="GO" id="GO:0005737">
    <property type="term" value="C:cytoplasm"/>
    <property type="evidence" value="ECO:0007669"/>
    <property type="project" value="TreeGrafter"/>
</dbReference>
<protein>
    <recommendedName>
        <fullName evidence="8">Kinase</fullName>
        <ecNumber evidence="8">2.7.-.-</ecNumber>
    </recommendedName>
</protein>
<keyword evidence="4 8" id="KW-0418">Kinase</keyword>
<evidence type="ECO:0000256" key="8">
    <source>
        <dbReference type="RuleBase" id="RU363090"/>
    </source>
</evidence>
<keyword evidence="5" id="KW-0067">ATP-binding</keyword>
<evidence type="ECO:0000256" key="4">
    <source>
        <dbReference type="ARBA" id="ARBA00022777"/>
    </source>
</evidence>
<dbReference type="Proteomes" id="UP000291343">
    <property type="component" value="Unassembled WGS sequence"/>
</dbReference>
<dbReference type="OrthoDB" id="5958943at2759"/>
<dbReference type="EMBL" id="QKKF02016609">
    <property type="protein sequence ID" value="RZF41660.1"/>
    <property type="molecule type" value="Genomic_DNA"/>
</dbReference>
<dbReference type="SMR" id="A0A482X875"/>
<evidence type="ECO:0000256" key="5">
    <source>
        <dbReference type="ARBA" id="ARBA00022840"/>
    </source>
</evidence>
<dbReference type="EC" id="2.7.-.-" evidence="8"/>
<organism evidence="9 10">
    <name type="scientific">Laodelphax striatellus</name>
    <name type="common">Small brown planthopper</name>
    <name type="synonym">Delphax striatella</name>
    <dbReference type="NCBI Taxonomy" id="195883"/>
    <lineage>
        <taxon>Eukaryota</taxon>
        <taxon>Metazoa</taxon>
        <taxon>Ecdysozoa</taxon>
        <taxon>Arthropoda</taxon>
        <taxon>Hexapoda</taxon>
        <taxon>Insecta</taxon>
        <taxon>Pterygota</taxon>
        <taxon>Neoptera</taxon>
        <taxon>Paraneoptera</taxon>
        <taxon>Hemiptera</taxon>
        <taxon>Auchenorrhyncha</taxon>
        <taxon>Fulgoroidea</taxon>
        <taxon>Delphacidae</taxon>
        <taxon>Criomorphinae</taxon>
        <taxon>Laodelphax</taxon>
    </lineage>
</organism>
<evidence type="ECO:0000256" key="2">
    <source>
        <dbReference type="ARBA" id="ARBA00022679"/>
    </source>
</evidence>
<dbReference type="InterPro" id="IPR038286">
    <property type="entry name" value="IPK_sf"/>
</dbReference>
<keyword evidence="10" id="KW-1185">Reference proteome</keyword>
<dbReference type="InterPro" id="IPR005522">
    <property type="entry name" value="IPK"/>
</dbReference>
<dbReference type="GO" id="GO:0008440">
    <property type="term" value="F:inositol-1,4,5-trisphosphate 3-kinase activity"/>
    <property type="evidence" value="ECO:0007669"/>
    <property type="project" value="TreeGrafter"/>
</dbReference>
<comment type="catalytic activity">
    <reaction evidence="7">
        <text>1D-myo-inositol 1,3,4,6-tetrakisphosphate + ATP = 1D-myo-inositol 1,3,4,5,6-pentakisphosphate + ADP + H(+)</text>
        <dbReference type="Rhea" id="RHEA:12717"/>
        <dbReference type="ChEBI" id="CHEBI:15378"/>
        <dbReference type="ChEBI" id="CHEBI:30616"/>
        <dbReference type="ChEBI" id="CHEBI:57660"/>
        <dbReference type="ChEBI" id="CHEBI:57733"/>
        <dbReference type="ChEBI" id="CHEBI:456216"/>
        <dbReference type="EC" id="2.7.1.140"/>
    </reaction>
</comment>
<dbReference type="Pfam" id="PF03770">
    <property type="entry name" value="IPK"/>
    <property type="match status" value="1"/>
</dbReference>
<keyword evidence="2 8" id="KW-0808">Transferase</keyword>
<dbReference type="GO" id="GO:0047326">
    <property type="term" value="F:inositol-1,3,4,6-tetrakisphosphate 5-kinase activity"/>
    <property type="evidence" value="ECO:0007669"/>
    <property type="project" value="RHEA"/>
</dbReference>
<dbReference type="GO" id="GO:0005524">
    <property type="term" value="F:ATP binding"/>
    <property type="evidence" value="ECO:0007669"/>
    <property type="project" value="UniProtKB-KW"/>
</dbReference>
<gene>
    <name evidence="9" type="ORF">LSTR_LSTR012917</name>
</gene>
<sequence>MFKSFIPEYYGSSLVDVKGTEVKFILLKDMTNGFREPCIMDVKIGKQTWEPGASSEKEQSERIKYSESKSTLSFCIPGFQVYNVNSKKYSKFGKDYGKQLNATGVYEALKLFFNHESGASKYILPLVIKHLKTVSDWFKKQRIFHIYSSSILIAYDAAVLQQLNVPDIESHADNQLGQKPWYCVTLIDFAHIVPANGELDFNYITGIDSLINVLGNIQSS</sequence>
<dbReference type="FunCoup" id="A0A482X875">
    <property type="interactions" value="1122"/>
</dbReference>
<evidence type="ECO:0000256" key="3">
    <source>
        <dbReference type="ARBA" id="ARBA00022741"/>
    </source>
</evidence>
<dbReference type="SUPFAM" id="SSF56104">
    <property type="entry name" value="SAICAR synthase-like"/>
    <property type="match status" value="1"/>
</dbReference>
<dbReference type="STRING" id="195883.A0A482X875"/>
<reference evidence="9 10" key="1">
    <citation type="journal article" date="2017" name="Gigascience">
        <title>Genome sequence of the small brown planthopper, Laodelphax striatellus.</title>
        <authorList>
            <person name="Zhu J."/>
            <person name="Jiang F."/>
            <person name="Wang X."/>
            <person name="Yang P."/>
            <person name="Bao Y."/>
            <person name="Zhao W."/>
            <person name="Wang W."/>
            <person name="Lu H."/>
            <person name="Wang Q."/>
            <person name="Cui N."/>
            <person name="Li J."/>
            <person name="Chen X."/>
            <person name="Luo L."/>
            <person name="Yu J."/>
            <person name="Kang L."/>
            <person name="Cui F."/>
        </authorList>
    </citation>
    <scope>NUCLEOTIDE SEQUENCE [LARGE SCALE GENOMIC DNA]</scope>
    <source>
        <strain evidence="9">Lst14</strain>
    </source>
</reference>
<dbReference type="GO" id="GO:0032958">
    <property type="term" value="P:inositol phosphate biosynthetic process"/>
    <property type="evidence" value="ECO:0007669"/>
    <property type="project" value="InterPro"/>
</dbReference>
<dbReference type="InParanoid" id="A0A482X875"/>